<organism evidence="1 2">
    <name type="scientific">Orbilia oligospora</name>
    <name type="common">Nematode-trapping fungus</name>
    <name type="synonym">Arthrobotrys oligospora</name>
    <dbReference type="NCBI Taxonomy" id="2813651"/>
    <lineage>
        <taxon>Eukaryota</taxon>
        <taxon>Fungi</taxon>
        <taxon>Dikarya</taxon>
        <taxon>Ascomycota</taxon>
        <taxon>Pezizomycotina</taxon>
        <taxon>Orbiliomycetes</taxon>
        <taxon>Orbiliales</taxon>
        <taxon>Orbiliaceae</taxon>
        <taxon>Orbilia</taxon>
    </lineage>
</organism>
<comment type="caution">
    <text evidence="1">The sequence shown here is derived from an EMBL/GenBank/DDBJ whole genome shotgun (WGS) entry which is preliminary data.</text>
</comment>
<protein>
    <submittedName>
        <fullName evidence="1">Uncharacterized protein</fullName>
    </submittedName>
</protein>
<dbReference type="AlphaFoldDB" id="A0A7C8PS79"/>
<evidence type="ECO:0000313" key="2">
    <source>
        <dbReference type="Proteomes" id="UP000297595"/>
    </source>
</evidence>
<dbReference type="Proteomes" id="UP000297595">
    <property type="component" value="Unassembled WGS sequence"/>
</dbReference>
<sequence>MESPDININTNTNINIDEIKQHLRHLIDEAILTITTTILTNYLSSLPLNLSLDIDINTNKNSTAFTKYIFLANFLRSEESILKSPSYASPSNSNCILTPNTNAISTIHKNPSIFPHHTHFLTILKTLGITITDWNLIRYLKYYDPLLLGCRHRHRHKHKHKYKHKHRCVYDGMEEGKDGYIDYEKEVEKCLELLPPPMDAECTEGVLRLARIAMKFEGYSDTSRLEQA</sequence>
<reference evidence="1 2" key="1">
    <citation type="submission" date="2019-03" db="EMBL/GenBank/DDBJ databases">
        <title>Nematode-trapping fungi genome.</title>
        <authorList>
            <person name="Vidal-Diez De Ulzurrun G."/>
        </authorList>
    </citation>
    <scope>NUCLEOTIDE SEQUENCE [LARGE SCALE GENOMIC DNA]</scope>
    <source>
        <strain evidence="1 2">TWF154</strain>
    </source>
</reference>
<proteinExistence type="predicted"/>
<accession>A0A7C8PS79</accession>
<name>A0A7C8PS79_ORBOL</name>
<dbReference type="EMBL" id="SOZJ01000005">
    <property type="protein sequence ID" value="TGJ67107.1"/>
    <property type="molecule type" value="Genomic_DNA"/>
</dbReference>
<evidence type="ECO:0000313" key="1">
    <source>
        <dbReference type="EMBL" id="TGJ67107.1"/>
    </source>
</evidence>
<gene>
    <name evidence="1" type="ORF">EYR41_008684</name>
</gene>